<evidence type="ECO:0000313" key="2">
    <source>
        <dbReference type="EMBL" id="PRQ56147.1"/>
    </source>
</evidence>
<feature type="region of interest" description="Disordered" evidence="1">
    <location>
        <begin position="50"/>
        <end position="129"/>
    </location>
</feature>
<proteinExistence type="predicted"/>
<protein>
    <submittedName>
        <fullName evidence="2">Putative transcription factor C2H2 family</fullName>
    </submittedName>
</protein>
<gene>
    <name evidence="2" type="ORF">RchiOBHm_Chr1g0332591</name>
</gene>
<dbReference type="Proteomes" id="UP000238479">
    <property type="component" value="Chromosome 1"/>
</dbReference>
<dbReference type="EMBL" id="PDCK01000039">
    <property type="protein sequence ID" value="PRQ56147.1"/>
    <property type="molecule type" value="Genomic_DNA"/>
</dbReference>
<evidence type="ECO:0000256" key="1">
    <source>
        <dbReference type="SAM" id="MobiDB-lite"/>
    </source>
</evidence>
<reference evidence="2 3" key="1">
    <citation type="journal article" date="2018" name="Nat. Genet.">
        <title>The Rosa genome provides new insights in the design of modern roses.</title>
        <authorList>
            <person name="Bendahmane M."/>
        </authorList>
    </citation>
    <scope>NUCLEOTIDE SEQUENCE [LARGE SCALE GENOMIC DNA]</scope>
    <source>
        <strain evidence="3">cv. Old Blush</strain>
    </source>
</reference>
<dbReference type="OMA" id="ETPAEMH"/>
<organism evidence="2 3">
    <name type="scientific">Rosa chinensis</name>
    <name type="common">China rose</name>
    <dbReference type="NCBI Taxonomy" id="74649"/>
    <lineage>
        <taxon>Eukaryota</taxon>
        <taxon>Viridiplantae</taxon>
        <taxon>Streptophyta</taxon>
        <taxon>Embryophyta</taxon>
        <taxon>Tracheophyta</taxon>
        <taxon>Spermatophyta</taxon>
        <taxon>Magnoliopsida</taxon>
        <taxon>eudicotyledons</taxon>
        <taxon>Gunneridae</taxon>
        <taxon>Pentapetalae</taxon>
        <taxon>rosids</taxon>
        <taxon>fabids</taxon>
        <taxon>Rosales</taxon>
        <taxon>Rosaceae</taxon>
        <taxon>Rosoideae</taxon>
        <taxon>Rosoideae incertae sedis</taxon>
        <taxon>Rosa</taxon>
    </lineage>
</organism>
<dbReference type="PANTHER" id="PTHR36332:SF1">
    <property type="entry name" value="STRESS RESPONSE PROTEIN"/>
    <property type="match status" value="1"/>
</dbReference>
<dbReference type="Gramene" id="PRQ56147">
    <property type="protein sequence ID" value="PRQ56147"/>
    <property type="gene ID" value="RchiOBHm_Chr1g0332591"/>
</dbReference>
<comment type="caution">
    <text evidence="2">The sequence shown here is derived from an EMBL/GenBank/DDBJ whole genome shotgun (WGS) entry which is preliminary data.</text>
</comment>
<feature type="compositionally biased region" description="Basic residues" evidence="1">
    <location>
        <begin position="260"/>
        <end position="270"/>
    </location>
</feature>
<dbReference type="STRING" id="74649.A0A2P6SBV0"/>
<name>A0A2P6SBV0_ROSCH</name>
<dbReference type="OrthoDB" id="1745547at2759"/>
<keyword evidence="3" id="KW-1185">Reference proteome</keyword>
<dbReference type="AlphaFoldDB" id="A0A2P6SBV0"/>
<feature type="compositionally biased region" description="Basic and acidic residues" evidence="1">
    <location>
        <begin position="118"/>
        <end position="129"/>
    </location>
</feature>
<evidence type="ECO:0000313" key="3">
    <source>
        <dbReference type="Proteomes" id="UP000238479"/>
    </source>
</evidence>
<dbReference type="PANTHER" id="PTHR36332">
    <property type="entry name" value="STRESS RESPONSE PROTEIN"/>
    <property type="match status" value="1"/>
</dbReference>
<feature type="compositionally biased region" description="Acidic residues" evidence="1">
    <location>
        <begin position="65"/>
        <end position="89"/>
    </location>
</feature>
<feature type="region of interest" description="Disordered" evidence="1">
    <location>
        <begin position="231"/>
        <end position="270"/>
    </location>
</feature>
<accession>A0A2P6SBV0</accession>
<sequence>MCRSITSENIAPRPPYCFLSPSRSLFVCLFVLNLGEGRMIKRRFYKMEHGDRDDASNQSSSSSDSEIEAEAEATEGSEYDDDDAVEDAEQPCSNSSSGYESEDSPANETLVDMSGCPVDDRNERESLKDDQVFGKSGSEFQELSSNTVADKESLSVDLPEYVVKRKSIFKCRICPRIVCLNEEALRAHLKSKRHARSEKLLNEGRLKTVLNSDGKLDEEETPALYARILASSQALPRKKSKQEDKSWPRKKRMRYDNKKSKGSSGKKRRQ</sequence>